<evidence type="ECO:0000313" key="4">
    <source>
        <dbReference type="EMBL" id="ESO82374.1"/>
    </source>
</evidence>
<dbReference type="GO" id="GO:0051082">
    <property type="term" value="F:unfolded protein binding"/>
    <property type="evidence" value="ECO:0007669"/>
    <property type="project" value="TreeGrafter"/>
</dbReference>
<dbReference type="CTD" id="20233578"/>
<dbReference type="PROSITE" id="PS01031">
    <property type="entry name" value="SHSP"/>
    <property type="match status" value="1"/>
</dbReference>
<sequence length="106" mass="11740">MNRLRCPIVTKPDGSKALELQLDLSNYKPEEINIKTAGKELSVHAKHEEKTENSSVYQEFTRKFTLPEGVNPEKVESTLSKDGILTISGPADNALEGPKAIPIEHK</sequence>
<dbReference type="GO" id="GO:0005737">
    <property type="term" value="C:cytoplasm"/>
    <property type="evidence" value="ECO:0007669"/>
    <property type="project" value="TreeGrafter"/>
</dbReference>
<dbReference type="GO" id="GO:0042026">
    <property type="term" value="P:protein refolding"/>
    <property type="evidence" value="ECO:0007669"/>
    <property type="project" value="TreeGrafter"/>
</dbReference>
<dbReference type="CDD" id="cd06526">
    <property type="entry name" value="metazoan_ACD"/>
    <property type="match status" value="1"/>
</dbReference>
<evidence type="ECO:0000313" key="5">
    <source>
        <dbReference type="Proteomes" id="UP000030746"/>
    </source>
</evidence>
<dbReference type="GO" id="GO:0009408">
    <property type="term" value="P:response to heat"/>
    <property type="evidence" value="ECO:0007669"/>
    <property type="project" value="TreeGrafter"/>
</dbReference>
<keyword evidence="5" id="KW-1185">Reference proteome</keyword>
<dbReference type="GO" id="GO:0005634">
    <property type="term" value="C:nucleus"/>
    <property type="evidence" value="ECO:0007669"/>
    <property type="project" value="TreeGrafter"/>
</dbReference>
<dbReference type="EMBL" id="KB203918">
    <property type="protein sequence ID" value="ESO82374.1"/>
    <property type="molecule type" value="Genomic_DNA"/>
</dbReference>
<dbReference type="STRING" id="225164.V4B277"/>
<dbReference type="KEGG" id="lgi:LOTGIDRAFT_134575"/>
<dbReference type="InterPro" id="IPR008978">
    <property type="entry name" value="HSP20-like_chaperone"/>
</dbReference>
<dbReference type="PANTHER" id="PTHR45640:SF26">
    <property type="entry name" value="RE23625P"/>
    <property type="match status" value="1"/>
</dbReference>
<dbReference type="AlphaFoldDB" id="V4B277"/>
<protein>
    <recommendedName>
        <fullName evidence="3">SHSP domain-containing protein</fullName>
    </recommendedName>
</protein>
<dbReference type="GeneID" id="20233578"/>
<dbReference type="Proteomes" id="UP000030746">
    <property type="component" value="Unassembled WGS sequence"/>
</dbReference>
<dbReference type="Pfam" id="PF00011">
    <property type="entry name" value="HSP20"/>
    <property type="match status" value="1"/>
</dbReference>
<proteinExistence type="inferred from homology"/>
<dbReference type="SUPFAM" id="SSF49764">
    <property type="entry name" value="HSP20-like chaperones"/>
    <property type="match status" value="1"/>
</dbReference>
<gene>
    <name evidence="4" type="ORF">LOTGIDRAFT_134575</name>
</gene>
<dbReference type="OMA" id="HATHEEK"/>
<comment type="similarity">
    <text evidence="1 2">Belongs to the small heat shock protein (HSP20) family.</text>
</comment>
<dbReference type="PRINTS" id="PR00299">
    <property type="entry name" value="ACRYSTALLIN"/>
</dbReference>
<dbReference type="HOGENOM" id="CLU_095001_7_2_1"/>
<reference evidence="4 5" key="1">
    <citation type="journal article" date="2013" name="Nature">
        <title>Insights into bilaterian evolution from three spiralian genomes.</title>
        <authorList>
            <person name="Simakov O."/>
            <person name="Marletaz F."/>
            <person name="Cho S.J."/>
            <person name="Edsinger-Gonzales E."/>
            <person name="Havlak P."/>
            <person name="Hellsten U."/>
            <person name="Kuo D.H."/>
            <person name="Larsson T."/>
            <person name="Lv J."/>
            <person name="Arendt D."/>
            <person name="Savage R."/>
            <person name="Osoegawa K."/>
            <person name="de Jong P."/>
            <person name="Grimwood J."/>
            <person name="Chapman J.A."/>
            <person name="Shapiro H."/>
            <person name="Aerts A."/>
            <person name="Otillar R.P."/>
            <person name="Terry A.Y."/>
            <person name="Boore J.L."/>
            <person name="Grigoriev I.V."/>
            <person name="Lindberg D.R."/>
            <person name="Seaver E.C."/>
            <person name="Weisblat D.A."/>
            <person name="Putnam N.H."/>
            <person name="Rokhsar D.S."/>
        </authorList>
    </citation>
    <scope>NUCLEOTIDE SEQUENCE [LARGE SCALE GENOMIC DNA]</scope>
</reference>
<evidence type="ECO:0000256" key="2">
    <source>
        <dbReference type="RuleBase" id="RU003616"/>
    </source>
</evidence>
<evidence type="ECO:0000256" key="1">
    <source>
        <dbReference type="PROSITE-ProRule" id="PRU00285"/>
    </source>
</evidence>
<dbReference type="PANTHER" id="PTHR45640">
    <property type="entry name" value="HEAT SHOCK PROTEIN HSP-12.2-RELATED"/>
    <property type="match status" value="1"/>
</dbReference>
<dbReference type="InterPro" id="IPR002068">
    <property type="entry name" value="A-crystallin/Hsp20_dom"/>
</dbReference>
<accession>V4B277</accession>
<dbReference type="InterPro" id="IPR001436">
    <property type="entry name" value="Alpha-crystallin/sHSP_animal"/>
</dbReference>
<dbReference type="Gene3D" id="2.60.40.790">
    <property type="match status" value="1"/>
</dbReference>
<organism evidence="4 5">
    <name type="scientific">Lottia gigantea</name>
    <name type="common">Giant owl limpet</name>
    <dbReference type="NCBI Taxonomy" id="225164"/>
    <lineage>
        <taxon>Eukaryota</taxon>
        <taxon>Metazoa</taxon>
        <taxon>Spiralia</taxon>
        <taxon>Lophotrochozoa</taxon>
        <taxon>Mollusca</taxon>
        <taxon>Gastropoda</taxon>
        <taxon>Patellogastropoda</taxon>
        <taxon>Lottioidea</taxon>
        <taxon>Lottiidae</taxon>
        <taxon>Lottia</taxon>
    </lineage>
</organism>
<feature type="domain" description="SHSP" evidence="3">
    <location>
        <begin position="1"/>
        <end position="106"/>
    </location>
</feature>
<evidence type="ECO:0000259" key="3">
    <source>
        <dbReference type="PROSITE" id="PS01031"/>
    </source>
</evidence>
<dbReference type="RefSeq" id="XP_009066881.1">
    <property type="nucleotide sequence ID" value="XM_009068633.1"/>
</dbReference>
<name>V4B277_LOTGI</name>
<dbReference type="OrthoDB" id="10060792at2759"/>